<dbReference type="OrthoDB" id="9813468at2"/>
<proteinExistence type="predicted"/>
<dbReference type="RefSeq" id="WP_092463405.1">
    <property type="nucleotide sequence ID" value="NZ_BJEE01000001.1"/>
</dbReference>
<dbReference type="CDD" id="cd07377">
    <property type="entry name" value="WHTH_GntR"/>
    <property type="match status" value="1"/>
</dbReference>
<dbReference type="SMART" id="SM00345">
    <property type="entry name" value="HTH_GNTR"/>
    <property type="match status" value="1"/>
</dbReference>
<sequence length="365" mass="41029">MDTKYDVVKKGLRNDIISGKFAIGDKLPTEAQLTKQYNVSRYTVRRATAGLEQEHYLYRIQGDGMYVNDWEKTPAAKTENKVIGVVTTHLADYIFPEIISGIDQVVSDAGYAVFISNTHNTFDRERRSLLRIIESGVSGLIIEPTMSALPNPNKDLYDQIKQLNIPTVFINSKYEDLDFNCLAVNDIESEAQLVQHLIKQGHKRILGVFKVDDIQGAHRMQGFYKAFQTKPDYALDSNIIMYQSNDEENNALILNKIETYLESANAPTALALYNDSLAIQTIDLVKSLGFRIPEDIAIVGFDDYGLSTYMTPSLTTNRHPKRKMGRDAAQILLNIIDGQPGHDVIYEPDIIIRNSSSSADIANEE</sequence>
<dbReference type="SUPFAM" id="SSF53822">
    <property type="entry name" value="Periplasmic binding protein-like I"/>
    <property type="match status" value="1"/>
</dbReference>
<evidence type="ECO:0000256" key="2">
    <source>
        <dbReference type="ARBA" id="ARBA00023125"/>
    </source>
</evidence>
<dbReference type="GO" id="GO:0000976">
    <property type="term" value="F:transcription cis-regulatory region binding"/>
    <property type="evidence" value="ECO:0007669"/>
    <property type="project" value="TreeGrafter"/>
</dbReference>
<dbReference type="Gene3D" id="1.10.10.10">
    <property type="entry name" value="Winged helix-like DNA-binding domain superfamily/Winged helix DNA-binding domain"/>
    <property type="match status" value="1"/>
</dbReference>
<dbReference type="PANTHER" id="PTHR30146:SF150">
    <property type="entry name" value="ARABINOSE METABOLISM TRANSCRIPTIONAL REPRESSOR"/>
    <property type="match status" value="1"/>
</dbReference>
<dbReference type="PANTHER" id="PTHR30146">
    <property type="entry name" value="LACI-RELATED TRANSCRIPTIONAL REPRESSOR"/>
    <property type="match status" value="1"/>
</dbReference>
<dbReference type="GO" id="GO:0003700">
    <property type="term" value="F:DNA-binding transcription factor activity"/>
    <property type="evidence" value="ECO:0007669"/>
    <property type="project" value="InterPro"/>
</dbReference>
<dbReference type="PRINTS" id="PR00035">
    <property type="entry name" value="HTHGNTR"/>
</dbReference>
<keyword evidence="3" id="KW-0804">Transcription</keyword>
<evidence type="ECO:0000313" key="5">
    <source>
        <dbReference type="EMBL" id="SCC07182.1"/>
    </source>
</evidence>
<keyword evidence="2" id="KW-0238">DNA-binding</keyword>
<dbReference type="Pfam" id="PF00392">
    <property type="entry name" value="GntR"/>
    <property type="match status" value="1"/>
</dbReference>
<dbReference type="STRING" id="1505725.GA0061074_11233"/>
<dbReference type="InterPro" id="IPR033532">
    <property type="entry name" value="AraR_ligand_bind_dom"/>
</dbReference>
<dbReference type="SUPFAM" id="SSF46785">
    <property type="entry name" value="Winged helix' DNA-binding domain"/>
    <property type="match status" value="1"/>
</dbReference>
<name>A0A1C4BKH6_9LACO</name>
<dbReference type="InterPro" id="IPR036388">
    <property type="entry name" value="WH-like_DNA-bd_sf"/>
</dbReference>
<feature type="domain" description="HTH gntR-type" evidence="4">
    <location>
        <begin position="2"/>
        <end position="70"/>
    </location>
</feature>
<evidence type="ECO:0000256" key="1">
    <source>
        <dbReference type="ARBA" id="ARBA00023015"/>
    </source>
</evidence>
<dbReference type="Pfam" id="PF13377">
    <property type="entry name" value="Peripla_BP_3"/>
    <property type="match status" value="1"/>
</dbReference>
<organism evidence="5 6">
    <name type="scientific">Weissella bombi</name>
    <dbReference type="NCBI Taxonomy" id="1505725"/>
    <lineage>
        <taxon>Bacteria</taxon>
        <taxon>Bacillati</taxon>
        <taxon>Bacillota</taxon>
        <taxon>Bacilli</taxon>
        <taxon>Lactobacillales</taxon>
        <taxon>Lactobacillaceae</taxon>
        <taxon>Weissella</taxon>
    </lineage>
</organism>
<keyword evidence="1" id="KW-0805">Transcription regulation</keyword>
<dbReference type="PROSITE" id="PS50949">
    <property type="entry name" value="HTH_GNTR"/>
    <property type="match status" value="1"/>
</dbReference>
<dbReference type="InterPro" id="IPR046335">
    <property type="entry name" value="LacI/GalR-like_sensor"/>
</dbReference>
<protein>
    <submittedName>
        <fullName evidence="5">Transcriptional regulator, GntR family</fullName>
    </submittedName>
</protein>
<dbReference type="AlphaFoldDB" id="A0A1C4BKH6"/>
<dbReference type="Proteomes" id="UP000199268">
    <property type="component" value="Unassembled WGS sequence"/>
</dbReference>
<evidence type="ECO:0000313" key="6">
    <source>
        <dbReference type="Proteomes" id="UP000199268"/>
    </source>
</evidence>
<dbReference type="InterPro" id="IPR028082">
    <property type="entry name" value="Peripla_BP_I"/>
</dbReference>
<evidence type="ECO:0000256" key="3">
    <source>
        <dbReference type="ARBA" id="ARBA00023163"/>
    </source>
</evidence>
<dbReference type="EMBL" id="FMAO01000012">
    <property type="protein sequence ID" value="SCC07182.1"/>
    <property type="molecule type" value="Genomic_DNA"/>
</dbReference>
<gene>
    <name evidence="5" type="ORF">GA0061074_11233</name>
</gene>
<evidence type="ECO:0000259" key="4">
    <source>
        <dbReference type="PROSITE" id="PS50949"/>
    </source>
</evidence>
<dbReference type="Gene3D" id="3.40.50.2300">
    <property type="match status" value="2"/>
</dbReference>
<accession>A0A1C4BKH6</accession>
<dbReference type="CDD" id="cd01541">
    <property type="entry name" value="PBP1_AraR"/>
    <property type="match status" value="1"/>
</dbReference>
<dbReference type="InterPro" id="IPR000524">
    <property type="entry name" value="Tscrpt_reg_HTH_GntR"/>
</dbReference>
<reference evidence="6" key="1">
    <citation type="submission" date="2016-08" db="EMBL/GenBank/DDBJ databases">
        <authorList>
            <person name="Varghese N."/>
            <person name="Submissions Spin"/>
        </authorList>
    </citation>
    <scope>NUCLEOTIDE SEQUENCE [LARGE SCALE GENOMIC DNA]</scope>
    <source>
        <strain evidence="6">R-53094</strain>
    </source>
</reference>
<dbReference type="InterPro" id="IPR036390">
    <property type="entry name" value="WH_DNA-bd_sf"/>
</dbReference>
<keyword evidence="6" id="KW-1185">Reference proteome</keyword>